<sequence>MDWKPLGGVSICSALCLFFTVIITAVGAAVLPRQIGQNVPARDWQSAVQNINGLNSVLTLLPVLTGKVQNVKLVACRIYPASFVVAGVGAGRVLSKLQVGILLWSFELYRNTVGELSYAHDEYVNKFSPTLEHIPTGTAERHSTSLIINHNPAEVYMVEAWFRTRGVPSIIKLKQNNYIRLALGSFIYLLLYGAETFLAVQNGADGTTKLLCAVQAICVSAWLSAVVTVQVVRGQGNPEIELNRLESPEYRCLRMPTLGTNVICETFSFHVANLTEFKLYGAKYEQPVLSVAGVLILTSATLDIISTVLIVGLTSWAYPWIGFEVVVILIKVVFCIEPMREIEIASARPHGGNAHQNPQITNPVTLPALLPLKIQLADPFTCSFVSTDYNVFREANAGREWRSTSAGVSIGQTYTAVGDDGSPLTKCLAHTQDGKLLSLADDPPTPQSNEALQREFLAALSVVVEANRVPSVEFVTAIERTLCQVESTMEPSWYAFGAKDVTDRVKKARRDLHWRRFL</sequence>
<feature type="transmembrane region" description="Helical" evidence="1">
    <location>
        <begin position="213"/>
        <end position="232"/>
    </location>
</feature>
<keyword evidence="1" id="KW-0472">Membrane</keyword>
<dbReference type="GeneID" id="27338018"/>
<dbReference type="OrthoDB" id="2754405at2759"/>
<gene>
    <name evidence="2" type="ORF">PV08_10935</name>
</gene>
<feature type="transmembrane region" description="Helical" evidence="1">
    <location>
        <begin position="288"/>
        <end position="311"/>
    </location>
</feature>
<keyword evidence="1" id="KW-0812">Transmembrane</keyword>
<keyword evidence="3" id="KW-1185">Reference proteome</keyword>
<feature type="transmembrane region" description="Helical" evidence="1">
    <location>
        <begin position="317"/>
        <end position="336"/>
    </location>
</feature>
<accession>A0A0D2AY52</accession>
<evidence type="ECO:0000313" key="3">
    <source>
        <dbReference type="Proteomes" id="UP000053328"/>
    </source>
</evidence>
<dbReference type="STRING" id="91928.A0A0D2AY52"/>
<dbReference type="AlphaFoldDB" id="A0A0D2AY52"/>
<dbReference type="VEuPathDB" id="FungiDB:PV08_10935"/>
<organism evidence="2 3">
    <name type="scientific">Exophiala spinifera</name>
    <dbReference type="NCBI Taxonomy" id="91928"/>
    <lineage>
        <taxon>Eukaryota</taxon>
        <taxon>Fungi</taxon>
        <taxon>Dikarya</taxon>
        <taxon>Ascomycota</taxon>
        <taxon>Pezizomycotina</taxon>
        <taxon>Eurotiomycetes</taxon>
        <taxon>Chaetothyriomycetidae</taxon>
        <taxon>Chaetothyriales</taxon>
        <taxon>Herpotrichiellaceae</taxon>
        <taxon>Exophiala</taxon>
    </lineage>
</organism>
<name>A0A0D2AY52_9EURO</name>
<reference evidence="2 3" key="1">
    <citation type="submission" date="2015-01" db="EMBL/GenBank/DDBJ databases">
        <title>The Genome Sequence of Exophiala spinifera CBS89968.</title>
        <authorList>
            <consortium name="The Broad Institute Genomics Platform"/>
            <person name="Cuomo C."/>
            <person name="de Hoog S."/>
            <person name="Gorbushina A."/>
            <person name="Stielow B."/>
            <person name="Teixiera M."/>
            <person name="Abouelleil A."/>
            <person name="Chapman S.B."/>
            <person name="Priest M."/>
            <person name="Young S.K."/>
            <person name="Wortman J."/>
            <person name="Nusbaum C."/>
            <person name="Birren B."/>
        </authorList>
    </citation>
    <scope>NUCLEOTIDE SEQUENCE [LARGE SCALE GENOMIC DNA]</scope>
    <source>
        <strain evidence="2 3">CBS 89968</strain>
    </source>
</reference>
<evidence type="ECO:0000313" key="2">
    <source>
        <dbReference type="EMBL" id="KIW11633.1"/>
    </source>
</evidence>
<proteinExistence type="predicted"/>
<dbReference type="HOGENOM" id="CLU_542945_0_0_1"/>
<protein>
    <submittedName>
        <fullName evidence="2">Uncharacterized protein</fullName>
    </submittedName>
</protein>
<dbReference type="RefSeq" id="XP_016231849.1">
    <property type="nucleotide sequence ID" value="XM_016385247.1"/>
</dbReference>
<keyword evidence="1" id="KW-1133">Transmembrane helix</keyword>
<evidence type="ECO:0000256" key="1">
    <source>
        <dbReference type="SAM" id="Phobius"/>
    </source>
</evidence>
<dbReference type="EMBL" id="KN847499">
    <property type="protein sequence ID" value="KIW11633.1"/>
    <property type="molecule type" value="Genomic_DNA"/>
</dbReference>
<feature type="transmembrane region" description="Helical" evidence="1">
    <location>
        <begin position="181"/>
        <end position="201"/>
    </location>
</feature>
<dbReference type="Proteomes" id="UP000053328">
    <property type="component" value="Unassembled WGS sequence"/>
</dbReference>
<feature type="transmembrane region" description="Helical" evidence="1">
    <location>
        <begin position="6"/>
        <end position="31"/>
    </location>
</feature>